<dbReference type="SUPFAM" id="SSF51338">
    <property type="entry name" value="Composite domain of metallo-dependent hydrolases"/>
    <property type="match status" value="1"/>
</dbReference>
<dbReference type="InterPro" id="IPR006680">
    <property type="entry name" value="Amidohydro-rel"/>
</dbReference>
<accession>A0A381MY74</accession>
<dbReference type="AlphaFoldDB" id="A0A381MY74"/>
<dbReference type="PROSITE" id="PS00483">
    <property type="entry name" value="DIHYDROOROTASE_2"/>
    <property type="match status" value="1"/>
</dbReference>
<evidence type="ECO:0000256" key="2">
    <source>
        <dbReference type="ARBA" id="ARBA00022723"/>
    </source>
</evidence>
<protein>
    <recommendedName>
        <fullName evidence="4">Amidohydrolase-related domain-containing protein</fullName>
    </recommendedName>
</protein>
<dbReference type="Pfam" id="PF01979">
    <property type="entry name" value="Amidohydro_1"/>
    <property type="match status" value="1"/>
</dbReference>
<dbReference type="SUPFAM" id="SSF51556">
    <property type="entry name" value="Metallo-dependent hydrolases"/>
    <property type="match status" value="1"/>
</dbReference>
<evidence type="ECO:0000256" key="3">
    <source>
        <dbReference type="ARBA" id="ARBA00022801"/>
    </source>
</evidence>
<dbReference type="Gene3D" id="3.20.20.140">
    <property type="entry name" value="Metal-dependent hydrolases"/>
    <property type="match status" value="1"/>
</dbReference>
<dbReference type="PANTHER" id="PTHR43668:SF4">
    <property type="entry name" value="ALLANTOINASE"/>
    <property type="match status" value="1"/>
</dbReference>
<evidence type="ECO:0000313" key="5">
    <source>
        <dbReference type="EMBL" id="SUZ47292.1"/>
    </source>
</evidence>
<dbReference type="GO" id="GO:0046872">
    <property type="term" value="F:metal ion binding"/>
    <property type="evidence" value="ECO:0007669"/>
    <property type="project" value="UniProtKB-KW"/>
</dbReference>
<reference evidence="5" key="1">
    <citation type="submission" date="2018-05" db="EMBL/GenBank/DDBJ databases">
        <authorList>
            <person name="Lanie J.A."/>
            <person name="Ng W.-L."/>
            <person name="Kazmierczak K.M."/>
            <person name="Andrzejewski T.M."/>
            <person name="Davidsen T.M."/>
            <person name="Wayne K.J."/>
            <person name="Tettelin H."/>
            <person name="Glass J.I."/>
            <person name="Rusch D."/>
            <person name="Podicherti R."/>
            <person name="Tsui H.-C.T."/>
            <person name="Winkler M.E."/>
        </authorList>
    </citation>
    <scope>NUCLEOTIDE SEQUENCE</scope>
</reference>
<sequence>MGQSLLIRDAEMVFDGKVALGDLRSTAGVIEAIAPGGGLTPREGEVVIDGEGLHLLPGAIDPQVHFREPGQPEKEDIGSGSMAAAAGGVTAFLDMPNNVPSATSMEAMQAKLGSAAANAVTHHGFFIGATPDNLGELQAAVGTPDEPEPKEGVCGIKVFMGSSTGDLLVDEQSALEEIFSQTAGVIAVHAEDEGRLKERRPDFEERTDVAAHAEWRDSETALIATQRASKLSNDHGHRLHILHLTSALEADWLADNKSGLVTTEVCPQHLTFDQDDVAERDTRLIMNPPIRYSEDRAALWNRLSDGTIDCIATDHAPHTLENKALGFPKAHAGMPGVETSLPVMLTHAADGKCSIPDVVRWMCEGPSRVYGIQGKGRLQEGMDADLVLVDMESSRTISDADTWTRVGWTAYEGISLTGWPVCTVVDGTIVHSRTAGGPNSGEILVEPGSVGRALRFA</sequence>
<keyword evidence="3" id="KW-0378">Hydrolase</keyword>
<dbReference type="GO" id="GO:0006145">
    <property type="term" value="P:purine nucleobase catabolic process"/>
    <property type="evidence" value="ECO:0007669"/>
    <property type="project" value="TreeGrafter"/>
</dbReference>
<feature type="domain" description="Amidohydrolase-related" evidence="4">
    <location>
        <begin position="55"/>
        <end position="430"/>
    </location>
</feature>
<comment type="cofactor">
    <cofactor evidence="1">
        <name>Zn(2+)</name>
        <dbReference type="ChEBI" id="CHEBI:29105"/>
    </cofactor>
</comment>
<dbReference type="EMBL" id="UINC01000009">
    <property type="protein sequence ID" value="SUZ47292.1"/>
    <property type="molecule type" value="Genomic_DNA"/>
</dbReference>
<dbReference type="NCBIfam" id="NF005751">
    <property type="entry name" value="PRK07575.1"/>
    <property type="match status" value="1"/>
</dbReference>
<dbReference type="GO" id="GO:0005737">
    <property type="term" value="C:cytoplasm"/>
    <property type="evidence" value="ECO:0007669"/>
    <property type="project" value="TreeGrafter"/>
</dbReference>
<dbReference type="InterPro" id="IPR011059">
    <property type="entry name" value="Metal-dep_hydrolase_composite"/>
</dbReference>
<organism evidence="5">
    <name type="scientific">marine metagenome</name>
    <dbReference type="NCBI Taxonomy" id="408172"/>
    <lineage>
        <taxon>unclassified sequences</taxon>
        <taxon>metagenomes</taxon>
        <taxon>ecological metagenomes</taxon>
    </lineage>
</organism>
<gene>
    <name evidence="5" type="ORF">METZ01_LOCUS146</name>
</gene>
<dbReference type="GO" id="GO:0004038">
    <property type="term" value="F:allantoinase activity"/>
    <property type="evidence" value="ECO:0007669"/>
    <property type="project" value="TreeGrafter"/>
</dbReference>
<evidence type="ECO:0000256" key="1">
    <source>
        <dbReference type="ARBA" id="ARBA00001947"/>
    </source>
</evidence>
<evidence type="ECO:0000259" key="4">
    <source>
        <dbReference type="Pfam" id="PF01979"/>
    </source>
</evidence>
<keyword evidence="2" id="KW-0479">Metal-binding</keyword>
<dbReference type="InterPro" id="IPR032466">
    <property type="entry name" value="Metal_Hydrolase"/>
</dbReference>
<name>A0A381MY74_9ZZZZ</name>
<dbReference type="PANTHER" id="PTHR43668">
    <property type="entry name" value="ALLANTOINASE"/>
    <property type="match status" value="1"/>
</dbReference>
<dbReference type="CDD" id="cd01318">
    <property type="entry name" value="DHOase_IIb"/>
    <property type="match status" value="1"/>
</dbReference>
<dbReference type="InterPro" id="IPR050138">
    <property type="entry name" value="DHOase/Allantoinase_Hydrolase"/>
</dbReference>
<dbReference type="InterPro" id="IPR002195">
    <property type="entry name" value="Dihydroorotase_CS"/>
</dbReference>
<dbReference type="NCBIfam" id="TIGR00857">
    <property type="entry name" value="pyrC_multi"/>
    <property type="match status" value="1"/>
</dbReference>
<proteinExistence type="predicted"/>